<dbReference type="InterPro" id="IPR001314">
    <property type="entry name" value="Peptidase_S1A"/>
</dbReference>
<name>A0A0M4EDD3_DROBS</name>
<feature type="chain" id="PRO_5005793234" evidence="4">
    <location>
        <begin position="21"/>
        <end position="539"/>
    </location>
</feature>
<dbReference type="GO" id="GO:0004252">
    <property type="term" value="F:serine-type endopeptidase activity"/>
    <property type="evidence" value="ECO:0007669"/>
    <property type="project" value="InterPro"/>
</dbReference>
<keyword evidence="4" id="KW-0732">Signal</keyword>
<sequence length="539" mass="60261">MKQLRIIILSLLLICQRTLGQDYGFLRIINGTAAKAKQLPYQVALHSYFSSAPKEATICGGTIISKRWILTAAHCLQEPNSKLLKSIVLLGVFNKAKKHEAGIIRMQINSSHVIPHEHYDLRTVANDIGLVRLPQELKFNVYAQPAKLPKKNDKQTFEGRLAIASGWGVTAKQHQVDVLQYITVKIISNKQCEQLWNAKLGKARKLMLDSFICIDPHKGLPCRGDSGGPLVLNDVASSRAGAMKKLCTLVLALLSIAPSQMLEVNVSYQAVIQTFYTEFEDISTMCSGALISSRWILTAAHCFEASDLTLEYILVAMGISDKNFGHIDVTLHSRDIIVHEEYDPRYGENDIALLNLPANLNLNLIMQSVQLPSVKTDSLAGRNAIISGWGLLKRQRPNRKLGFYPVKILSNEKCQQEWKSFLPGKSKEIVETFLCIVTGKYTRFNGDSGGPLVLDTYPLTLVGIVSHGYYMENEERPPDICTRVSDFLSWIYKFTGNLTMDQVKPQIQNYSEATQGNENNEKQTSSENYKSRDPDGLLN</sequence>
<dbReference type="AlphaFoldDB" id="A0A0M4EDD3"/>
<evidence type="ECO:0000313" key="7">
    <source>
        <dbReference type="Proteomes" id="UP000494163"/>
    </source>
</evidence>
<dbReference type="InterPro" id="IPR018114">
    <property type="entry name" value="TRYPSIN_HIS"/>
</dbReference>
<dbReference type="InterPro" id="IPR043504">
    <property type="entry name" value="Peptidase_S1_PA_chymotrypsin"/>
</dbReference>
<feature type="compositionally biased region" description="Polar residues" evidence="3">
    <location>
        <begin position="512"/>
        <end position="528"/>
    </location>
</feature>
<dbReference type="PANTHER" id="PTHR24256">
    <property type="entry name" value="TRYPTASE-RELATED"/>
    <property type="match status" value="1"/>
</dbReference>
<dbReference type="GO" id="GO:0006508">
    <property type="term" value="P:proteolysis"/>
    <property type="evidence" value="ECO:0007669"/>
    <property type="project" value="InterPro"/>
</dbReference>
<protein>
    <submittedName>
        <fullName evidence="6">CG10469</fullName>
    </submittedName>
</protein>
<dbReference type="SMART" id="SM00020">
    <property type="entry name" value="Tryp_SPc"/>
    <property type="match status" value="2"/>
</dbReference>
<feature type="compositionally biased region" description="Basic and acidic residues" evidence="3">
    <location>
        <begin position="529"/>
        <end position="539"/>
    </location>
</feature>
<feature type="domain" description="Peptidase S1" evidence="5">
    <location>
        <begin position="28"/>
        <end position="496"/>
    </location>
</feature>
<feature type="region of interest" description="Disordered" evidence="3">
    <location>
        <begin position="512"/>
        <end position="539"/>
    </location>
</feature>
<reference evidence="6 7" key="1">
    <citation type="submission" date="2015-08" db="EMBL/GenBank/DDBJ databases">
        <title>Ancestral chromatin configuration constrains chromatin evolution on differentiating sex chromosomes in Drosophila.</title>
        <authorList>
            <person name="Zhou Q."/>
            <person name="Bachtrog D."/>
        </authorList>
    </citation>
    <scope>NUCLEOTIDE SEQUENCE [LARGE SCALE GENOMIC DNA]</scope>
    <source>
        <tissue evidence="6">Whole larvae</tissue>
    </source>
</reference>
<dbReference type="PROSITE" id="PS00134">
    <property type="entry name" value="TRYPSIN_HIS"/>
    <property type="match status" value="2"/>
</dbReference>
<proteinExistence type="inferred from homology"/>
<dbReference type="InterPro" id="IPR001254">
    <property type="entry name" value="Trypsin_dom"/>
</dbReference>
<accession>A0A0M4EDD3</accession>
<comment type="similarity">
    <text evidence="2">Belongs to the peptidase S1 family. CLIP subfamily.</text>
</comment>
<dbReference type="Proteomes" id="UP000494163">
    <property type="component" value="Chromosome 3L"/>
</dbReference>
<evidence type="ECO:0000256" key="2">
    <source>
        <dbReference type="ARBA" id="ARBA00024195"/>
    </source>
</evidence>
<evidence type="ECO:0000259" key="5">
    <source>
        <dbReference type="PROSITE" id="PS50240"/>
    </source>
</evidence>
<dbReference type="Pfam" id="PF00089">
    <property type="entry name" value="Trypsin"/>
    <property type="match status" value="2"/>
</dbReference>
<evidence type="ECO:0000256" key="4">
    <source>
        <dbReference type="SAM" id="SignalP"/>
    </source>
</evidence>
<dbReference type="CDD" id="cd00190">
    <property type="entry name" value="Tryp_SPc"/>
    <property type="match status" value="2"/>
</dbReference>
<evidence type="ECO:0000256" key="3">
    <source>
        <dbReference type="SAM" id="MobiDB-lite"/>
    </source>
</evidence>
<dbReference type="OMA" id="VLHENWT"/>
<feature type="signal peptide" evidence="4">
    <location>
        <begin position="1"/>
        <end position="20"/>
    </location>
</feature>
<dbReference type="PROSITE" id="PS50240">
    <property type="entry name" value="TRYPSIN_DOM"/>
    <property type="match status" value="1"/>
</dbReference>
<dbReference type="FunFam" id="2.40.10.10:FF:000068">
    <property type="entry name" value="transmembrane protease serine 2"/>
    <property type="match status" value="2"/>
</dbReference>
<dbReference type="Gene3D" id="2.40.10.10">
    <property type="entry name" value="Trypsin-like serine proteases"/>
    <property type="match status" value="2"/>
</dbReference>
<keyword evidence="1" id="KW-1015">Disulfide bond</keyword>
<dbReference type="OrthoDB" id="5565075at2759"/>
<dbReference type="InterPro" id="IPR009003">
    <property type="entry name" value="Peptidase_S1_PA"/>
</dbReference>
<organism evidence="6 7">
    <name type="scientific">Drosophila busckii</name>
    <name type="common">Fruit fly</name>
    <dbReference type="NCBI Taxonomy" id="30019"/>
    <lineage>
        <taxon>Eukaryota</taxon>
        <taxon>Metazoa</taxon>
        <taxon>Ecdysozoa</taxon>
        <taxon>Arthropoda</taxon>
        <taxon>Hexapoda</taxon>
        <taxon>Insecta</taxon>
        <taxon>Pterygota</taxon>
        <taxon>Neoptera</taxon>
        <taxon>Endopterygota</taxon>
        <taxon>Diptera</taxon>
        <taxon>Brachycera</taxon>
        <taxon>Muscomorpha</taxon>
        <taxon>Ephydroidea</taxon>
        <taxon>Drosophilidae</taxon>
        <taxon>Drosophila</taxon>
    </lineage>
</organism>
<dbReference type="InterPro" id="IPR051487">
    <property type="entry name" value="Ser/Thr_Proteases_Immune/Dev"/>
</dbReference>
<evidence type="ECO:0000313" key="6">
    <source>
        <dbReference type="EMBL" id="ALC43596.1"/>
    </source>
</evidence>
<dbReference type="SUPFAM" id="SSF50494">
    <property type="entry name" value="Trypsin-like serine proteases"/>
    <property type="match status" value="2"/>
</dbReference>
<dbReference type="PRINTS" id="PR00722">
    <property type="entry name" value="CHYMOTRYPSIN"/>
</dbReference>
<dbReference type="EMBL" id="CP012525">
    <property type="protein sequence ID" value="ALC43596.1"/>
    <property type="molecule type" value="Genomic_DNA"/>
</dbReference>
<dbReference type="STRING" id="30019.A0A0M4EDD3"/>
<evidence type="ECO:0000256" key="1">
    <source>
        <dbReference type="ARBA" id="ARBA00023157"/>
    </source>
</evidence>
<keyword evidence="7" id="KW-1185">Reference proteome</keyword>
<gene>
    <name evidence="6" type="ORF">Dbus_chr3Lg762</name>
</gene>